<comment type="similarity">
    <text evidence="1">Belongs to the UPF0065 (bug) family.</text>
</comment>
<evidence type="ECO:0000313" key="2">
    <source>
        <dbReference type="EMBL" id="RWR29185.1"/>
    </source>
</evidence>
<protein>
    <recommendedName>
        <fullName evidence="4">Tripartite tricarboxylate transporter substrate binding protein</fullName>
    </recommendedName>
</protein>
<evidence type="ECO:0008006" key="4">
    <source>
        <dbReference type="Google" id="ProtNLM"/>
    </source>
</evidence>
<comment type="caution">
    <text evidence="2">The sequence shown here is derived from an EMBL/GenBank/DDBJ whole genome shotgun (WGS) entry which is preliminary data.</text>
</comment>
<accession>A0A443K8W3</accession>
<dbReference type="OrthoDB" id="9780943at2"/>
<dbReference type="InterPro" id="IPR042100">
    <property type="entry name" value="Bug_dom1"/>
</dbReference>
<reference evidence="2 3" key="1">
    <citation type="submission" date="2019-01" db="EMBL/GenBank/DDBJ databases">
        <title>Sinorhodobacter populi sp. nov. isolated from the symptomatic bark tissue of Populus euramericana canker.</title>
        <authorList>
            <person name="Xu G."/>
        </authorList>
    </citation>
    <scope>NUCLEOTIDE SEQUENCE [LARGE SCALE GENOMIC DNA]</scope>
    <source>
        <strain evidence="2 3">D19-10-3-21</strain>
    </source>
</reference>
<dbReference type="InterPro" id="IPR005064">
    <property type="entry name" value="BUG"/>
</dbReference>
<gene>
    <name evidence="2" type="ORF">D2T31_11145</name>
</gene>
<evidence type="ECO:0000313" key="3">
    <source>
        <dbReference type="Proteomes" id="UP000285295"/>
    </source>
</evidence>
<evidence type="ECO:0000256" key="1">
    <source>
        <dbReference type="ARBA" id="ARBA00006987"/>
    </source>
</evidence>
<dbReference type="Proteomes" id="UP000285295">
    <property type="component" value="Unassembled WGS sequence"/>
</dbReference>
<dbReference type="EMBL" id="SAUX01000012">
    <property type="protein sequence ID" value="RWR29185.1"/>
    <property type="molecule type" value="Genomic_DNA"/>
</dbReference>
<proteinExistence type="inferred from homology"/>
<dbReference type="AlphaFoldDB" id="A0A443K8W3"/>
<sequence>MSGLAMATAATMAGPVFGASVEEFYRGKTLTLVVSAPAGSPTDVVARQFARFFPKHLPGAPNAIVMNIVGAGGMVAAASLQTRQPADGTVIGFLQRNNLYTSLLDPAQSAFDPREVRWLGSIDKVFYCIVAMTRSGVTTGEELFSKRLIIGATGFSNENRTLPAMLNQYLGTDMAIVPGYSDRGEVYLAMERQEIDGWASTVDGLTQGEPARMLEDGSMKVLLHLAWESHPDYPDVPNLSSHVDTPEVHELFDFFLAPFEAGRPIAVPKNVPEDRLEALRAAFADTLVDEEFKAALRTQGYPTDPIDGTAVETIISELYDTPAPLLETLRKLVTS</sequence>
<reference evidence="2 3" key="2">
    <citation type="submission" date="2019-01" db="EMBL/GenBank/DDBJ databases">
        <authorList>
            <person name="Li Y."/>
        </authorList>
    </citation>
    <scope>NUCLEOTIDE SEQUENCE [LARGE SCALE GENOMIC DNA]</scope>
    <source>
        <strain evidence="2 3">D19-10-3-21</strain>
    </source>
</reference>
<organism evidence="2 3">
    <name type="scientific">Paenirhodobacter populi</name>
    <dbReference type="NCBI Taxonomy" id="2306993"/>
    <lineage>
        <taxon>Bacteria</taxon>
        <taxon>Pseudomonadati</taxon>
        <taxon>Pseudomonadota</taxon>
        <taxon>Alphaproteobacteria</taxon>
        <taxon>Rhodobacterales</taxon>
        <taxon>Rhodobacter group</taxon>
        <taxon>Paenirhodobacter</taxon>
    </lineage>
</organism>
<dbReference type="PANTHER" id="PTHR42928:SF5">
    <property type="entry name" value="BLR1237 PROTEIN"/>
    <property type="match status" value="1"/>
</dbReference>
<dbReference type="Gene3D" id="3.40.190.150">
    <property type="entry name" value="Bordetella uptake gene, domain 1"/>
    <property type="match status" value="1"/>
</dbReference>
<name>A0A443K8W3_9RHOB</name>
<dbReference type="PANTHER" id="PTHR42928">
    <property type="entry name" value="TRICARBOXYLATE-BINDING PROTEIN"/>
    <property type="match status" value="1"/>
</dbReference>
<dbReference type="Gene3D" id="3.40.190.10">
    <property type="entry name" value="Periplasmic binding protein-like II"/>
    <property type="match status" value="1"/>
</dbReference>